<feature type="compositionally biased region" description="Polar residues" evidence="11">
    <location>
        <begin position="214"/>
        <end position="227"/>
    </location>
</feature>
<dbReference type="InterPro" id="IPR003903">
    <property type="entry name" value="UIM_dom"/>
</dbReference>
<evidence type="ECO:0000256" key="8">
    <source>
        <dbReference type="ARBA" id="ARBA00023242"/>
    </source>
</evidence>
<keyword evidence="5" id="KW-0378">Hydrolase</keyword>
<dbReference type="GO" id="GO:0005634">
    <property type="term" value="C:nucleus"/>
    <property type="evidence" value="ECO:0007669"/>
    <property type="project" value="UniProtKB-SubCell"/>
</dbReference>
<dbReference type="PANTHER" id="PTHR12415:SF0">
    <property type="entry name" value="TYROSYL-DNA PHOSPHODIESTERASE 1"/>
    <property type="match status" value="1"/>
</dbReference>
<evidence type="ECO:0000256" key="4">
    <source>
        <dbReference type="ARBA" id="ARBA00022763"/>
    </source>
</evidence>
<protein>
    <submittedName>
        <fullName evidence="12">Tyrosyl-DNA phosphodiesterase</fullName>
    </submittedName>
</protein>
<dbReference type="PANTHER" id="PTHR12415">
    <property type="entry name" value="TYROSYL-DNA PHOSPHODIESTERASE 1"/>
    <property type="match status" value="1"/>
</dbReference>
<reference evidence="12" key="1">
    <citation type="submission" date="2014-08" db="EMBL/GenBank/DDBJ databases">
        <authorList>
            <person name="Sharma Rahul"/>
            <person name="Thines Marco"/>
        </authorList>
    </citation>
    <scope>NUCLEOTIDE SEQUENCE</scope>
</reference>
<name>A0A0F7SMN2_PHARH</name>
<dbReference type="SUPFAM" id="SSF56024">
    <property type="entry name" value="Phospholipase D/nuclease"/>
    <property type="match status" value="2"/>
</dbReference>
<evidence type="ECO:0000256" key="3">
    <source>
        <dbReference type="ARBA" id="ARBA00022722"/>
    </source>
</evidence>
<accession>A0A0F7SMN2</accession>
<feature type="compositionally biased region" description="Basic and acidic residues" evidence="11">
    <location>
        <begin position="177"/>
        <end position="195"/>
    </location>
</feature>
<dbReference type="InterPro" id="IPR010347">
    <property type="entry name" value="Tdp1"/>
</dbReference>
<dbReference type="AlphaFoldDB" id="A0A0F7SMN2"/>
<evidence type="ECO:0000313" key="12">
    <source>
        <dbReference type="EMBL" id="CED82726.1"/>
    </source>
</evidence>
<feature type="region of interest" description="Disordered" evidence="11">
    <location>
        <begin position="137"/>
        <end position="246"/>
    </location>
</feature>
<evidence type="ECO:0000256" key="9">
    <source>
        <dbReference type="PIRSR" id="PIRSR610347-1"/>
    </source>
</evidence>
<keyword evidence="3" id="KW-0540">Nuclease</keyword>
<feature type="binding site" evidence="10">
    <location>
        <position position="727"/>
    </location>
    <ligand>
        <name>substrate</name>
    </ligand>
</feature>
<comment type="subcellular location">
    <subcellularLocation>
        <location evidence="1">Nucleus</location>
    </subcellularLocation>
</comment>
<evidence type="ECO:0000256" key="1">
    <source>
        <dbReference type="ARBA" id="ARBA00004123"/>
    </source>
</evidence>
<feature type="active site" description="Proton donor/acceptor" evidence="9">
    <location>
        <position position="725"/>
    </location>
</feature>
<feature type="compositionally biased region" description="Low complexity" evidence="11">
    <location>
        <begin position="156"/>
        <end position="174"/>
    </location>
</feature>
<evidence type="ECO:0000256" key="10">
    <source>
        <dbReference type="PIRSR" id="PIRSR610347-2"/>
    </source>
</evidence>
<dbReference type="EMBL" id="LN483142">
    <property type="protein sequence ID" value="CED82726.1"/>
    <property type="molecule type" value="Genomic_DNA"/>
</dbReference>
<dbReference type="GO" id="GO:0003697">
    <property type="term" value="F:single-stranded DNA binding"/>
    <property type="evidence" value="ECO:0007669"/>
    <property type="project" value="TreeGrafter"/>
</dbReference>
<keyword evidence="4" id="KW-0227">DNA damage</keyword>
<organism evidence="12">
    <name type="scientific">Phaffia rhodozyma</name>
    <name type="common">Yeast</name>
    <name type="synonym">Xanthophyllomyces dendrorhous</name>
    <dbReference type="NCBI Taxonomy" id="264483"/>
    <lineage>
        <taxon>Eukaryota</taxon>
        <taxon>Fungi</taxon>
        <taxon>Dikarya</taxon>
        <taxon>Basidiomycota</taxon>
        <taxon>Agaricomycotina</taxon>
        <taxon>Tremellomycetes</taxon>
        <taxon>Cystofilobasidiales</taxon>
        <taxon>Mrakiaceae</taxon>
        <taxon>Phaffia</taxon>
    </lineage>
</organism>
<keyword evidence="7" id="KW-0234">DNA repair</keyword>
<dbReference type="Pfam" id="PF06087">
    <property type="entry name" value="Tyr-DNA_phospho"/>
    <property type="match status" value="2"/>
</dbReference>
<evidence type="ECO:0000256" key="6">
    <source>
        <dbReference type="ARBA" id="ARBA00022839"/>
    </source>
</evidence>
<dbReference type="GO" id="GO:0006281">
    <property type="term" value="P:DNA repair"/>
    <property type="evidence" value="ECO:0007669"/>
    <property type="project" value="UniProtKB-KW"/>
</dbReference>
<feature type="compositionally biased region" description="Pro residues" evidence="11">
    <location>
        <begin position="330"/>
        <end position="342"/>
    </location>
</feature>
<feature type="compositionally biased region" description="Low complexity" evidence="11">
    <location>
        <begin position="314"/>
        <end position="328"/>
    </location>
</feature>
<comment type="similarity">
    <text evidence="2">Belongs to the tyrosyl-DNA phosphodiesterase family.</text>
</comment>
<feature type="region of interest" description="Disordered" evidence="11">
    <location>
        <begin position="273"/>
        <end position="347"/>
    </location>
</feature>
<evidence type="ECO:0000256" key="2">
    <source>
        <dbReference type="ARBA" id="ARBA00010205"/>
    </source>
</evidence>
<keyword evidence="6" id="KW-0269">Exonuclease</keyword>
<feature type="compositionally biased region" description="Polar residues" evidence="11">
    <location>
        <begin position="291"/>
        <end position="303"/>
    </location>
</feature>
<dbReference type="GO" id="GO:0017005">
    <property type="term" value="F:3'-tyrosyl-DNA phosphodiesterase activity"/>
    <property type="evidence" value="ECO:0007669"/>
    <property type="project" value="TreeGrafter"/>
</dbReference>
<dbReference type="GO" id="GO:0003690">
    <property type="term" value="F:double-stranded DNA binding"/>
    <property type="evidence" value="ECO:0007669"/>
    <property type="project" value="TreeGrafter"/>
</dbReference>
<evidence type="ECO:0000256" key="5">
    <source>
        <dbReference type="ARBA" id="ARBA00022801"/>
    </source>
</evidence>
<dbReference type="Gene3D" id="3.30.870.10">
    <property type="entry name" value="Endonuclease Chain A"/>
    <property type="match status" value="2"/>
</dbReference>
<sequence length="880" mass="98277">MDEDEQLAHAINMSLTGTQPGRTDDNEEDDSVIYLSDTDLPAQVRHSRTVQTTARETDDVIDLTSDLSDDISPEVDTTYTSNSDAFFEPEMDAELNFAMKLSKEAEELEQRVRKSRPQTEEEEAQALRIAIQASLIENRTRSEKPESSNLKRPRRSSSVFETSSSPSRADCSASDVDDSRLLSQRKREEQEERRRAVLIARSKKRGSFGELTPASVTTPHAASTSMAKDSLFYSDPDDEQEEAGRREDAISLVSNPQLTVRAIPLVGAQKALERTSSTSFEGRNKDEASSKPRTNPQSLSIPSRAQMEAERLARAQARQSSSSGFNSSPKPVPYEVHPPTPAPKSTSNYIISATATSFEAPRKKPRVDPALQATIQQRSGELYWQGVLGVTPNVYAKEAKGKSKVFSPNDVIGDKNQIAFSILSTYCFDPNFLPDHFPHPSEAPIILVSPPPAVELAGKSSYDQLIEGVWSCFPYLPKSFSPNFGLFMGACHMKLFYKDGRMRTVITSANFMGFDWESIENGVWMQDFMPLPDGPPQDTDRSDFGQQWEFVLQSLGVDKTLDMMSKMHLKIPITQLSHIHRYNFGKVTIRLVASVRGTRTGWNEVEKAGVARLGKIIREERWIARDEYKLPCLEAQGSSVAAATPRWLTDFWRLSDGLDPRDWLVARSTIKTYPPIKITSLATVKASEMSTQGGGTMFFTRKNWVPGIQPLFHDANSKRARVMMHIKMLLAVFEKVPQRLSSSVSTNRPSSMNDKRSVAASAALSRHVKQKIDVIEESETEDEDEGEDVGSIKQTGKTLRQVGGWMYMGSHNFTQSAWGNLSMKKDVGPSMSLMNYELGIVFPLPLEKAEETASALATWKRPPRKYLPSDIPWIQSEADM</sequence>
<dbReference type="SMART" id="SM00726">
    <property type="entry name" value="UIM"/>
    <property type="match status" value="3"/>
</dbReference>
<keyword evidence="8" id="KW-0539">Nucleus</keyword>
<evidence type="ECO:0000256" key="7">
    <source>
        <dbReference type="ARBA" id="ARBA00023204"/>
    </source>
</evidence>
<dbReference type="GO" id="GO:0004527">
    <property type="term" value="F:exonuclease activity"/>
    <property type="evidence" value="ECO:0007669"/>
    <property type="project" value="UniProtKB-KW"/>
</dbReference>
<feature type="region of interest" description="Disordered" evidence="11">
    <location>
        <begin position="1"/>
        <end position="29"/>
    </location>
</feature>
<evidence type="ECO:0000256" key="11">
    <source>
        <dbReference type="SAM" id="MobiDB-lite"/>
    </source>
</evidence>
<proteinExistence type="inferred from homology"/>